<dbReference type="Proteomes" id="UP000663859">
    <property type="component" value="Unassembled WGS sequence"/>
</dbReference>
<sequence>MGDRAGSVFRENWAIEDERNPGTRESARGGWWIGSLMRIPSQLRGSLVPFGESVGKVAWSWQESVC</sequence>
<reference evidence="1" key="1">
    <citation type="submission" date="2021-02" db="EMBL/GenBank/DDBJ databases">
        <authorList>
            <person name="Cremers G."/>
            <person name="Picone N."/>
        </authorList>
    </citation>
    <scope>NUCLEOTIDE SEQUENCE</scope>
    <source>
        <strain evidence="1">PQ17</strain>
    </source>
</reference>
<accession>A0A8J2BS57</accession>
<evidence type="ECO:0000313" key="2">
    <source>
        <dbReference type="Proteomes" id="UP000663859"/>
    </source>
</evidence>
<keyword evidence="2" id="KW-1185">Reference proteome</keyword>
<evidence type="ECO:0000313" key="1">
    <source>
        <dbReference type="EMBL" id="CAF0694336.1"/>
    </source>
</evidence>
<dbReference type="EMBL" id="CAJNOB010000008">
    <property type="protein sequence ID" value="CAF0694336.1"/>
    <property type="molecule type" value="Genomic_DNA"/>
</dbReference>
<dbReference type="AlphaFoldDB" id="A0A8J2BS57"/>
<proteinExistence type="predicted"/>
<comment type="caution">
    <text evidence="1">The sequence shown here is derived from an EMBL/GenBank/DDBJ whole genome shotgun (WGS) entry which is preliminary data.</text>
</comment>
<gene>
    <name evidence="1" type="ORF">MPNT_160019</name>
</gene>
<protein>
    <submittedName>
        <fullName evidence="1">Uncharacterized protein</fullName>
    </submittedName>
</protein>
<organism evidence="1 2">
    <name type="scientific">Candidatus Methylacidithermus pantelleriae</name>
    <dbReference type="NCBI Taxonomy" id="2744239"/>
    <lineage>
        <taxon>Bacteria</taxon>
        <taxon>Pseudomonadati</taxon>
        <taxon>Verrucomicrobiota</taxon>
        <taxon>Methylacidiphilae</taxon>
        <taxon>Methylacidiphilales</taxon>
        <taxon>Methylacidiphilaceae</taxon>
        <taxon>Candidatus Methylacidithermus</taxon>
    </lineage>
</organism>
<name>A0A8J2BS57_9BACT</name>